<sequence length="794" mass="88840">MMWNSIANLKENLNKIALDVHDHDDDDEEDELEIYASRNGVEDSSVSDRRNSHSFAHSKSVSRSAVPNGIDSAYNFEIERYKAEIKKLQESESEIKALSVNYAALLKEKEDQISRLNKDYGTLKQNLDATNAALHASGNESAKALTNGVIVYKGSTDQSANRQHKFTTQVKNRYTGNQKHNGVVSKQDAITNGVTHAVQSDVNGSKMEAKDSNLLGKKKELADLLEEKNRSPAAVQLTPEVKQLRIELEKEHDKLAIIQSKLQEEQKLNESFHTELKSLKLDRDTTSKELGKICNELNEKNSEIKQLQMELNQREDDDAGGVLDGLKRVIVGLEKENSSLKMEKNELKVALEMSRNSLTDKVSSTGLNEKEDSSGSFPGKEQMELSLQNLDKDLKETRHERDKALHELARLKQHLLEKESAESEKMDEDSKIIEQLRENNEYQRDQISHLEKALKLAIANLEEIKTGNSNEIQKSKEIIDDLNRKLANCMTAIDAKNLELLNLQTALGQYYAEIEAKEHLEGDLARAREASAKLSKLLEDADQREEVSKGEKEEILAKLSQAEKTLAEWKIRVNKLEEDNAKLRRAVEQSMTRLNRMSVDSDYLVDRRIVIKLLVTYFQRNHSKEVLGLMVRMLGFSDEDKQRIGAAQQVAGKGVVRGVLGLPGRLVGGILGSGSAESPANAASENHSFADLWVDFLLKETEERERRESAHNGGMSKEDSHGVGAGPPVANQTTNSAATASSFSRSNLSPGQNSSQFPSRGNFRHSEHFDSEFSTVPLTSSDSTQQISRLLPKY</sequence>
<dbReference type="GO" id="GO:0005794">
    <property type="term" value="C:Golgi apparatus"/>
    <property type="evidence" value="ECO:0007669"/>
    <property type="project" value="UniProtKB-SubCell"/>
</dbReference>
<keyword evidence="7" id="KW-1185">Reference proteome</keyword>
<name>A0A5N6QJB6_9ROSI</name>
<protein>
    <recommendedName>
        <fullName evidence="8">GRIP domain-containing protein</fullName>
    </recommendedName>
</protein>
<keyword evidence="3 4" id="KW-0175">Coiled coil</keyword>
<accession>A0A5N6QJB6</accession>
<dbReference type="AlphaFoldDB" id="A0A5N6QJB6"/>
<evidence type="ECO:0000256" key="1">
    <source>
        <dbReference type="ARBA" id="ARBA00004555"/>
    </source>
</evidence>
<dbReference type="GO" id="GO:0031267">
    <property type="term" value="F:small GTPase binding"/>
    <property type="evidence" value="ECO:0007669"/>
    <property type="project" value="TreeGrafter"/>
</dbReference>
<evidence type="ECO:0000256" key="3">
    <source>
        <dbReference type="ARBA" id="ARBA00023054"/>
    </source>
</evidence>
<organism evidence="6 7">
    <name type="scientific">Carpinus fangiana</name>
    <dbReference type="NCBI Taxonomy" id="176857"/>
    <lineage>
        <taxon>Eukaryota</taxon>
        <taxon>Viridiplantae</taxon>
        <taxon>Streptophyta</taxon>
        <taxon>Embryophyta</taxon>
        <taxon>Tracheophyta</taxon>
        <taxon>Spermatophyta</taxon>
        <taxon>Magnoliopsida</taxon>
        <taxon>eudicotyledons</taxon>
        <taxon>Gunneridae</taxon>
        <taxon>Pentapetalae</taxon>
        <taxon>rosids</taxon>
        <taxon>fabids</taxon>
        <taxon>Fagales</taxon>
        <taxon>Betulaceae</taxon>
        <taxon>Carpinus</taxon>
    </lineage>
</organism>
<dbReference type="EMBL" id="CM017321">
    <property type="protein sequence ID" value="KAE7999428.1"/>
    <property type="molecule type" value="Genomic_DNA"/>
</dbReference>
<gene>
    <name evidence="6" type="ORF">FH972_003861</name>
</gene>
<evidence type="ECO:0008006" key="8">
    <source>
        <dbReference type="Google" id="ProtNLM"/>
    </source>
</evidence>
<keyword evidence="2" id="KW-0333">Golgi apparatus</keyword>
<comment type="subcellular location">
    <subcellularLocation>
        <location evidence="1">Golgi apparatus</location>
    </subcellularLocation>
</comment>
<feature type="compositionally biased region" description="Polar residues" evidence="5">
    <location>
        <begin position="772"/>
        <end position="788"/>
    </location>
</feature>
<evidence type="ECO:0000256" key="4">
    <source>
        <dbReference type="SAM" id="Coils"/>
    </source>
</evidence>
<feature type="compositionally biased region" description="Low complexity" evidence="5">
    <location>
        <begin position="730"/>
        <end position="747"/>
    </location>
</feature>
<evidence type="ECO:0000313" key="7">
    <source>
        <dbReference type="Proteomes" id="UP000327013"/>
    </source>
</evidence>
<feature type="coiled-coil region" evidence="4">
    <location>
        <begin position="78"/>
        <end position="133"/>
    </location>
</feature>
<feature type="compositionally biased region" description="Basic and acidic residues" evidence="5">
    <location>
        <begin position="703"/>
        <end position="721"/>
    </location>
</feature>
<evidence type="ECO:0000256" key="5">
    <source>
        <dbReference type="SAM" id="MobiDB-lite"/>
    </source>
</evidence>
<reference evidence="6 7" key="1">
    <citation type="submission" date="2019-06" db="EMBL/GenBank/DDBJ databases">
        <title>A chromosomal-level reference genome of Carpinus fangiana (Coryloideae, Betulaceae).</title>
        <authorList>
            <person name="Yang X."/>
            <person name="Wang Z."/>
            <person name="Zhang L."/>
            <person name="Hao G."/>
            <person name="Liu J."/>
            <person name="Yang Y."/>
        </authorList>
    </citation>
    <scope>NUCLEOTIDE SEQUENCE [LARGE SCALE GENOMIC DNA]</scope>
    <source>
        <strain evidence="6">Cfa_2016G</strain>
        <tissue evidence="6">Leaf</tissue>
    </source>
</reference>
<dbReference type="GO" id="GO:0007030">
    <property type="term" value="P:Golgi organization"/>
    <property type="evidence" value="ECO:0007669"/>
    <property type="project" value="TreeGrafter"/>
</dbReference>
<feature type="region of interest" description="Disordered" evidence="5">
    <location>
        <begin position="703"/>
        <end position="794"/>
    </location>
</feature>
<dbReference type="PANTHER" id="PTHR18921">
    <property type="entry name" value="MYOSIN HEAVY CHAIN - RELATED"/>
    <property type="match status" value="1"/>
</dbReference>
<feature type="coiled-coil region" evidence="4">
    <location>
        <begin position="241"/>
        <end position="350"/>
    </location>
</feature>
<evidence type="ECO:0000313" key="6">
    <source>
        <dbReference type="EMBL" id="KAE7999428.1"/>
    </source>
</evidence>
<feature type="compositionally biased region" description="Polar residues" evidence="5">
    <location>
        <begin position="748"/>
        <end position="759"/>
    </location>
</feature>
<dbReference type="PANTHER" id="PTHR18921:SF2">
    <property type="entry name" value="THYROID RECEPTOR-INTERACTING PROTEIN 11"/>
    <property type="match status" value="1"/>
</dbReference>
<dbReference type="OrthoDB" id="71227at2759"/>
<feature type="region of interest" description="Disordered" evidence="5">
    <location>
        <begin position="37"/>
        <end position="61"/>
    </location>
</feature>
<proteinExistence type="predicted"/>
<feature type="region of interest" description="Disordered" evidence="5">
    <location>
        <begin position="360"/>
        <end position="382"/>
    </location>
</feature>
<dbReference type="Proteomes" id="UP000327013">
    <property type="component" value="Chromosome 1"/>
</dbReference>
<feature type="coiled-coil region" evidence="4">
    <location>
        <begin position="479"/>
        <end position="593"/>
    </location>
</feature>
<evidence type="ECO:0000256" key="2">
    <source>
        <dbReference type="ARBA" id="ARBA00023034"/>
    </source>
</evidence>
<dbReference type="GO" id="GO:0006888">
    <property type="term" value="P:endoplasmic reticulum to Golgi vesicle-mediated transport"/>
    <property type="evidence" value="ECO:0007669"/>
    <property type="project" value="TreeGrafter"/>
</dbReference>